<organism evidence="2 3">
    <name type="scientific">Sporotomaculum syntrophicum</name>
    <dbReference type="NCBI Taxonomy" id="182264"/>
    <lineage>
        <taxon>Bacteria</taxon>
        <taxon>Bacillati</taxon>
        <taxon>Bacillota</taxon>
        <taxon>Clostridia</taxon>
        <taxon>Eubacteriales</taxon>
        <taxon>Desulfallaceae</taxon>
        <taxon>Sporotomaculum</taxon>
    </lineage>
</organism>
<protein>
    <submittedName>
        <fullName evidence="2">Uncharacterized protein</fullName>
    </submittedName>
</protein>
<keyword evidence="1" id="KW-0472">Membrane</keyword>
<evidence type="ECO:0000256" key="1">
    <source>
        <dbReference type="SAM" id="Phobius"/>
    </source>
</evidence>
<dbReference type="AlphaFoldDB" id="A0A9D3AZA2"/>
<dbReference type="EMBL" id="LSRS01000003">
    <property type="protein sequence ID" value="KAF1085679.1"/>
    <property type="molecule type" value="Genomic_DNA"/>
</dbReference>
<keyword evidence="3" id="KW-1185">Reference proteome</keyword>
<evidence type="ECO:0000313" key="3">
    <source>
        <dbReference type="Proteomes" id="UP000798488"/>
    </source>
</evidence>
<dbReference type="InterPro" id="IPR018247">
    <property type="entry name" value="EF_Hand_1_Ca_BS"/>
</dbReference>
<feature type="transmembrane region" description="Helical" evidence="1">
    <location>
        <begin position="46"/>
        <end position="64"/>
    </location>
</feature>
<comment type="caution">
    <text evidence="2">The sequence shown here is derived from an EMBL/GenBank/DDBJ whole genome shotgun (WGS) entry which is preliminary data.</text>
</comment>
<gene>
    <name evidence="2" type="ORF">SPSYN_01823</name>
</gene>
<name>A0A9D3AZA2_9FIRM</name>
<dbReference type="Proteomes" id="UP000798488">
    <property type="component" value="Unassembled WGS sequence"/>
</dbReference>
<dbReference type="PROSITE" id="PS00018">
    <property type="entry name" value="EF_HAND_1"/>
    <property type="match status" value="1"/>
</dbReference>
<reference evidence="2" key="1">
    <citation type="submission" date="2016-02" db="EMBL/GenBank/DDBJ databases">
        <title>Draft Genome Sequence of Sporotomaculum syntrophicum Strain FB, a Syntrophic Benzoate Degrader.</title>
        <authorList>
            <person name="Nobu M.K."/>
            <person name="Narihiro T."/>
            <person name="Qiu Y.-L."/>
            <person name="Ohashi A."/>
            <person name="Liu W.-T."/>
            <person name="Yuji S."/>
        </authorList>
    </citation>
    <scope>NUCLEOTIDE SEQUENCE</scope>
    <source>
        <strain evidence="2">FB</strain>
    </source>
</reference>
<keyword evidence="1" id="KW-1133">Transmembrane helix</keyword>
<accession>A0A9D3AZA2</accession>
<keyword evidence="1" id="KW-0812">Transmembrane</keyword>
<proteinExistence type="predicted"/>
<sequence>MSALSDRMEERLKGCEVMDKNNNQNIQTNEVQNEVKSFYQKYNLKIIISVIVVLVLTFFIYSNYLSIEARAKICVNNYLNAIKNGEDTSDYKEYGVDDFINVLDYKFVSIKSFDKEKEVLELNRSDYNQYLSKSTNETYDEYVLKMKNVFLNKGEIISETNNSFSIFTGKYYDKIILLYDVNLTNALGNSLYKKVYFTVTNEDDNFKIIDINY</sequence>
<evidence type="ECO:0000313" key="2">
    <source>
        <dbReference type="EMBL" id="KAF1085679.1"/>
    </source>
</evidence>